<keyword evidence="2" id="KW-1185">Reference proteome</keyword>
<reference evidence="1" key="1">
    <citation type="submission" date="2020-08" db="EMBL/GenBank/DDBJ databases">
        <title>Multicomponent nature underlies the extraordinary mechanical properties of spider dragline silk.</title>
        <authorList>
            <person name="Kono N."/>
            <person name="Nakamura H."/>
            <person name="Mori M."/>
            <person name="Yoshida Y."/>
            <person name="Ohtoshi R."/>
            <person name="Malay A.D."/>
            <person name="Moran D.A.P."/>
            <person name="Tomita M."/>
            <person name="Numata K."/>
            <person name="Arakawa K."/>
        </authorList>
    </citation>
    <scope>NUCLEOTIDE SEQUENCE</scope>
</reference>
<gene>
    <name evidence="1" type="ORF">NPIL_602481</name>
</gene>
<evidence type="ECO:0000313" key="2">
    <source>
        <dbReference type="Proteomes" id="UP000887013"/>
    </source>
</evidence>
<dbReference type="EMBL" id="BMAW01097065">
    <property type="protein sequence ID" value="GFS77638.1"/>
    <property type="molecule type" value="Genomic_DNA"/>
</dbReference>
<organism evidence="1 2">
    <name type="scientific">Nephila pilipes</name>
    <name type="common">Giant wood spider</name>
    <name type="synonym">Nephila maculata</name>
    <dbReference type="NCBI Taxonomy" id="299642"/>
    <lineage>
        <taxon>Eukaryota</taxon>
        <taxon>Metazoa</taxon>
        <taxon>Ecdysozoa</taxon>
        <taxon>Arthropoda</taxon>
        <taxon>Chelicerata</taxon>
        <taxon>Arachnida</taxon>
        <taxon>Araneae</taxon>
        <taxon>Araneomorphae</taxon>
        <taxon>Entelegynae</taxon>
        <taxon>Araneoidea</taxon>
        <taxon>Nephilidae</taxon>
        <taxon>Nephila</taxon>
    </lineage>
</organism>
<comment type="caution">
    <text evidence="1">The sequence shown here is derived from an EMBL/GenBank/DDBJ whole genome shotgun (WGS) entry which is preliminary data.</text>
</comment>
<proteinExistence type="predicted"/>
<dbReference type="AlphaFoldDB" id="A0A8X6MTU7"/>
<dbReference type="Proteomes" id="UP000887013">
    <property type="component" value="Unassembled WGS sequence"/>
</dbReference>
<evidence type="ECO:0000313" key="1">
    <source>
        <dbReference type="EMBL" id="GFS77638.1"/>
    </source>
</evidence>
<accession>A0A8X6MTU7</accession>
<protein>
    <submittedName>
        <fullName evidence="1">Uncharacterized protein</fullName>
    </submittedName>
</protein>
<name>A0A8X6MTU7_NEPPI</name>
<sequence>MVDNSGERSGQVNNLTPSVSRKVSEIYATLDAEPREITAMIVVPTAHNVADVVPLSVRMLVIPETSQVPEVMFCFILKSLLDNISNFWGLCGHGP</sequence>